<evidence type="ECO:0000313" key="1">
    <source>
        <dbReference type="EMBL" id="KKN76270.1"/>
    </source>
</evidence>
<reference evidence="1" key="1">
    <citation type="journal article" date="2015" name="Nature">
        <title>Complex archaea that bridge the gap between prokaryotes and eukaryotes.</title>
        <authorList>
            <person name="Spang A."/>
            <person name="Saw J.H."/>
            <person name="Jorgensen S.L."/>
            <person name="Zaremba-Niedzwiedzka K."/>
            <person name="Martijn J."/>
            <person name="Lind A.E."/>
            <person name="van Eijk R."/>
            <person name="Schleper C."/>
            <person name="Guy L."/>
            <person name="Ettema T.J."/>
        </authorList>
    </citation>
    <scope>NUCLEOTIDE SEQUENCE</scope>
</reference>
<gene>
    <name evidence="1" type="ORF">LCGC14_0372960</name>
</gene>
<evidence type="ECO:0008006" key="2">
    <source>
        <dbReference type="Google" id="ProtNLM"/>
    </source>
</evidence>
<sequence length="242" mass="27640">MAQEFLPLINVIASPTKVSRGQMISISVNVVERTTLVPMPFDKLYMEILDSKGVPVWPLSVIEKDSATISKLISTAEMKKGKYTVRITPSVYRRPIGATEFEIEDTDMTLIPLIPLALLAIPSSTSREKVEKEVVEPPPTPKITWLIYRTEKDSRVCPICRPHEGKLFRPDDPKLIRIGPPELGGDTHYRCRCHYDYITQQQEQKRLQGNFERQAAQAYNAYLVAKAFWQTLKITNPSRRQK</sequence>
<name>A0A0F9T523_9ZZZZ</name>
<dbReference type="EMBL" id="LAZR01000298">
    <property type="protein sequence ID" value="KKN76270.1"/>
    <property type="molecule type" value="Genomic_DNA"/>
</dbReference>
<proteinExistence type="predicted"/>
<protein>
    <recommendedName>
        <fullName evidence="2">Phage head morphogenesis domain-containing protein</fullName>
    </recommendedName>
</protein>
<comment type="caution">
    <text evidence="1">The sequence shown here is derived from an EMBL/GenBank/DDBJ whole genome shotgun (WGS) entry which is preliminary data.</text>
</comment>
<organism evidence="1">
    <name type="scientific">marine sediment metagenome</name>
    <dbReference type="NCBI Taxonomy" id="412755"/>
    <lineage>
        <taxon>unclassified sequences</taxon>
        <taxon>metagenomes</taxon>
        <taxon>ecological metagenomes</taxon>
    </lineage>
</organism>
<dbReference type="AlphaFoldDB" id="A0A0F9T523"/>
<accession>A0A0F9T523</accession>